<evidence type="ECO:0000259" key="7">
    <source>
        <dbReference type="Pfam" id="PF00135"/>
    </source>
</evidence>
<organism evidence="8 9">
    <name type="scientific">Hirsutella rhossiliensis</name>
    <dbReference type="NCBI Taxonomy" id="111463"/>
    <lineage>
        <taxon>Eukaryota</taxon>
        <taxon>Fungi</taxon>
        <taxon>Dikarya</taxon>
        <taxon>Ascomycota</taxon>
        <taxon>Pezizomycotina</taxon>
        <taxon>Sordariomycetes</taxon>
        <taxon>Hypocreomycetidae</taxon>
        <taxon>Hypocreales</taxon>
        <taxon>Ophiocordycipitaceae</taxon>
        <taxon>Hirsutella</taxon>
    </lineage>
</organism>
<accession>A0A9P8SM20</accession>
<dbReference type="Gene3D" id="3.40.50.1820">
    <property type="entry name" value="alpha/beta hydrolase"/>
    <property type="match status" value="1"/>
</dbReference>
<evidence type="ECO:0000313" key="9">
    <source>
        <dbReference type="Proteomes" id="UP000824596"/>
    </source>
</evidence>
<dbReference type="EC" id="3.1.1.-" evidence="5"/>
<comment type="similarity">
    <text evidence="1 5">Belongs to the type-B carboxylesterase/lipase family.</text>
</comment>
<dbReference type="PANTHER" id="PTHR43918">
    <property type="entry name" value="ACETYLCHOLINESTERASE"/>
    <property type="match status" value="1"/>
</dbReference>
<sequence>MTPAVYLALALLALLPQAAGQPLASPGGGGNSPAEASRPTVTLEAGRVAGTASPAAVNRFLGVPFAAPPVRFDPPRPAPQWQGIYDASRPKPACVQKFNYPDDVRNRAIRWFSTPGPPAGESEDCLYLDVFVPAGAAEGSKAVMFWLFGGAFSFGTGSLPLYDGASFAENQDVIVVSPNYRTNVFGFPGSPEKPQSEQNLGFLDQRMALEWVQRNIRAFGGDPKRVTLFGESAGAGSVDVLVTNPPEPVPFAGAIMQSGQGSIATPNRKSADSWQKLVKAAGCDIPGGALACVRALPASRLKDIVERQALTFAPIYDGGATYRGSGRQDRRRSTPAAPGRIARVPILIGSNADEGGVFVYGQTDIQGFLAKLLPANSTKLISTLLGTYRPDGGLGPVNRQLAAILGDFNFGCPAKVVAEESAAVGIPSWRYYFNATFSNTQIFPGSGAYHSAEISLVHGTYPRAGATPYQAEVSRAMQKAWADFARDPARGPGWRSALEVAVFGAGVRPGGDDGTGQPAMALENPARIDRMCFLYKSIYDAATLT</sequence>
<evidence type="ECO:0000256" key="1">
    <source>
        <dbReference type="ARBA" id="ARBA00005964"/>
    </source>
</evidence>
<dbReference type="PROSITE" id="PS00941">
    <property type="entry name" value="CARBOXYLESTERASE_B_2"/>
    <property type="match status" value="1"/>
</dbReference>
<dbReference type="GeneID" id="68352881"/>
<dbReference type="InterPro" id="IPR000997">
    <property type="entry name" value="Cholinesterase"/>
</dbReference>
<keyword evidence="5" id="KW-0732">Signal</keyword>
<reference evidence="8" key="1">
    <citation type="submission" date="2021-09" db="EMBL/GenBank/DDBJ databases">
        <title>A high-quality genome of the endoparasitic fungus Hirsutella rhossiliensis with a comparison of Hirsutella genomes reveals transposable elements contributing to genome size variation.</title>
        <authorList>
            <person name="Lin R."/>
            <person name="Jiao Y."/>
            <person name="Sun X."/>
            <person name="Ling J."/>
            <person name="Xie B."/>
            <person name="Cheng X."/>
        </authorList>
    </citation>
    <scope>NUCLEOTIDE SEQUENCE</scope>
    <source>
        <strain evidence="8">HR02</strain>
    </source>
</reference>
<dbReference type="Pfam" id="PF00135">
    <property type="entry name" value="COesterase"/>
    <property type="match status" value="1"/>
</dbReference>
<evidence type="ECO:0000256" key="2">
    <source>
        <dbReference type="ARBA" id="ARBA00022801"/>
    </source>
</evidence>
<name>A0A9P8SM20_9HYPO</name>
<evidence type="ECO:0000313" key="8">
    <source>
        <dbReference type="EMBL" id="KAH0965736.1"/>
    </source>
</evidence>
<evidence type="ECO:0000256" key="5">
    <source>
        <dbReference type="RuleBase" id="RU361235"/>
    </source>
</evidence>
<feature type="domain" description="Carboxylesterase type B" evidence="7">
    <location>
        <begin position="38"/>
        <end position="486"/>
    </location>
</feature>
<feature type="signal peptide" evidence="5">
    <location>
        <begin position="1"/>
        <end position="20"/>
    </location>
</feature>
<evidence type="ECO:0000256" key="6">
    <source>
        <dbReference type="SAM" id="MobiDB-lite"/>
    </source>
</evidence>
<keyword evidence="3" id="KW-1015">Disulfide bond</keyword>
<feature type="chain" id="PRO_5040529992" description="Carboxylic ester hydrolase" evidence="5">
    <location>
        <begin position="21"/>
        <end position="545"/>
    </location>
</feature>
<evidence type="ECO:0000256" key="3">
    <source>
        <dbReference type="ARBA" id="ARBA00023157"/>
    </source>
</evidence>
<dbReference type="InterPro" id="IPR002018">
    <property type="entry name" value="CarbesteraseB"/>
</dbReference>
<dbReference type="AlphaFoldDB" id="A0A9P8SM20"/>
<keyword evidence="2 5" id="KW-0378">Hydrolase</keyword>
<comment type="caution">
    <text evidence="8">The sequence shown here is derived from an EMBL/GenBank/DDBJ whole genome shotgun (WGS) entry which is preliminary data.</text>
</comment>
<dbReference type="PROSITE" id="PS00122">
    <property type="entry name" value="CARBOXYLESTERASE_B_1"/>
    <property type="match status" value="1"/>
</dbReference>
<dbReference type="InterPro" id="IPR050654">
    <property type="entry name" value="AChE-related_enzymes"/>
</dbReference>
<dbReference type="InterPro" id="IPR029058">
    <property type="entry name" value="AB_hydrolase_fold"/>
</dbReference>
<evidence type="ECO:0000256" key="4">
    <source>
        <dbReference type="PIRSR" id="PIRSR600997-1"/>
    </source>
</evidence>
<protein>
    <recommendedName>
        <fullName evidence="5">Carboxylic ester hydrolase</fullName>
        <ecNumber evidence="5">3.1.1.-</ecNumber>
    </recommendedName>
</protein>
<feature type="active site" description="Acyl-ester intermediate" evidence="4">
    <location>
        <position position="232"/>
    </location>
</feature>
<gene>
    <name evidence="8" type="ORF">HRG_03752</name>
</gene>
<dbReference type="GO" id="GO:0004104">
    <property type="term" value="F:cholinesterase activity"/>
    <property type="evidence" value="ECO:0007669"/>
    <property type="project" value="InterPro"/>
</dbReference>
<keyword evidence="9" id="KW-1185">Reference proteome</keyword>
<dbReference type="EMBL" id="JAIZPD010000003">
    <property type="protein sequence ID" value="KAH0965736.1"/>
    <property type="molecule type" value="Genomic_DNA"/>
</dbReference>
<dbReference type="InterPro" id="IPR019819">
    <property type="entry name" value="Carboxylesterase_B_CS"/>
</dbReference>
<dbReference type="InterPro" id="IPR019826">
    <property type="entry name" value="Carboxylesterase_B_AS"/>
</dbReference>
<dbReference type="OrthoDB" id="408631at2759"/>
<dbReference type="PRINTS" id="PR00878">
    <property type="entry name" value="CHOLNESTRASE"/>
</dbReference>
<feature type="active site" description="Charge relay system" evidence="4">
    <location>
        <position position="354"/>
    </location>
</feature>
<dbReference type="RefSeq" id="XP_044723249.1">
    <property type="nucleotide sequence ID" value="XM_044862223.1"/>
</dbReference>
<dbReference type="Proteomes" id="UP000824596">
    <property type="component" value="Unassembled WGS sequence"/>
</dbReference>
<feature type="region of interest" description="Disordered" evidence="6">
    <location>
        <begin position="22"/>
        <end position="41"/>
    </location>
</feature>
<feature type="active site" description="Charge relay system" evidence="4">
    <location>
        <position position="450"/>
    </location>
</feature>
<dbReference type="PANTHER" id="PTHR43918:SF4">
    <property type="entry name" value="CARBOXYLIC ESTER HYDROLASE"/>
    <property type="match status" value="1"/>
</dbReference>
<proteinExistence type="inferred from homology"/>
<dbReference type="SUPFAM" id="SSF53474">
    <property type="entry name" value="alpha/beta-Hydrolases"/>
    <property type="match status" value="1"/>
</dbReference>